<gene>
    <name evidence="11" type="ORF">METZ01_LOCUS444391</name>
</gene>
<dbReference type="GO" id="GO:0015891">
    <property type="term" value="P:siderophore transport"/>
    <property type="evidence" value="ECO:0007669"/>
    <property type="project" value="InterPro"/>
</dbReference>
<keyword evidence="6" id="KW-0812">Transmembrane</keyword>
<sequence>GVSDGEYLPIVKVAPIYPARAASRGLEGYVILEFTVTRAGTVRDVFVVESTSSIFERAATTAAYKFKYKPRVIDGEPVEVPGVRNKITFVLEK</sequence>
<dbReference type="GO" id="GO:0030288">
    <property type="term" value="C:outer membrane-bounded periplasmic space"/>
    <property type="evidence" value="ECO:0007669"/>
    <property type="project" value="InterPro"/>
</dbReference>
<evidence type="ECO:0000256" key="3">
    <source>
        <dbReference type="ARBA" id="ARBA00022448"/>
    </source>
</evidence>
<evidence type="ECO:0000256" key="1">
    <source>
        <dbReference type="ARBA" id="ARBA00004383"/>
    </source>
</evidence>
<evidence type="ECO:0000313" key="11">
    <source>
        <dbReference type="EMBL" id="SVD91537.1"/>
    </source>
</evidence>
<evidence type="ECO:0000256" key="6">
    <source>
        <dbReference type="ARBA" id="ARBA00022692"/>
    </source>
</evidence>
<dbReference type="Pfam" id="PF03544">
    <property type="entry name" value="TonB_C"/>
    <property type="match status" value="1"/>
</dbReference>
<keyword evidence="4" id="KW-1003">Cell membrane</keyword>
<comment type="similarity">
    <text evidence="2">Belongs to the TonB family.</text>
</comment>
<dbReference type="GO" id="GO:0015031">
    <property type="term" value="P:protein transport"/>
    <property type="evidence" value="ECO:0007669"/>
    <property type="project" value="UniProtKB-KW"/>
</dbReference>
<evidence type="ECO:0000256" key="7">
    <source>
        <dbReference type="ARBA" id="ARBA00022927"/>
    </source>
</evidence>
<dbReference type="PANTHER" id="PTHR33446:SF14">
    <property type="entry name" value="PROTEIN TONB"/>
    <property type="match status" value="1"/>
</dbReference>
<keyword evidence="3" id="KW-0813">Transport</keyword>
<comment type="subcellular location">
    <subcellularLocation>
        <location evidence="1">Cell inner membrane</location>
        <topology evidence="1">Single-pass membrane protein</topology>
        <orientation evidence="1">Periplasmic side</orientation>
    </subcellularLocation>
</comment>
<evidence type="ECO:0000256" key="9">
    <source>
        <dbReference type="ARBA" id="ARBA00023136"/>
    </source>
</evidence>
<dbReference type="Gene3D" id="3.30.1150.10">
    <property type="match status" value="1"/>
</dbReference>
<dbReference type="PANTHER" id="PTHR33446">
    <property type="entry name" value="PROTEIN TONB-RELATED"/>
    <property type="match status" value="1"/>
</dbReference>
<dbReference type="SUPFAM" id="SSF74653">
    <property type="entry name" value="TolA/TonB C-terminal domain"/>
    <property type="match status" value="1"/>
</dbReference>
<dbReference type="PRINTS" id="PR01374">
    <property type="entry name" value="TONBPROTEIN"/>
</dbReference>
<keyword evidence="9" id="KW-0472">Membrane</keyword>
<reference evidence="11" key="1">
    <citation type="submission" date="2018-05" db="EMBL/GenBank/DDBJ databases">
        <authorList>
            <person name="Lanie J.A."/>
            <person name="Ng W.-L."/>
            <person name="Kazmierczak K.M."/>
            <person name="Andrzejewski T.M."/>
            <person name="Davidsen T.M."/>
            <person name="Wayne K.J."/>
            <person name="Tettelin H."/>
            <person name="Glass J.I."/>
            <person name="Rusch D."/>
            <person name="Podicherti R."/>
            <person name="Tsui H.-C.T."/>
            <person name="Winkler M.E."/>
        </authorList>
    </citation>
    <scope>NUCLEOTIDE SEQUENCE</scope>
</reference>
<dbReference type="GO" id="GO:0055085">
    <property type="term" value="P:transmembrane transport"/>
    <property type="evidence" value="ECO:0007669"/>
    <property type="project" value="InterPro"/>
</dbReference>
<accession>A0A382Z7Q8</accession>
<keyword evidence="7" id="KW-0653">Protein transport</keyword>
<dbReference type="PROSITE" id="PS52015">
    <property type="entry name" value="TONB_CTD"/>
    <property type="match status" value="1"/>
</dbReference>
<dbReference type="AlphaFoldDB" id="A0A382Z7Q8"/>
<organism evidence="11">
    <name type="scientific">marine metagenome</name>
    <dbReference type="NCBI Taxonomy" id="408172"/>
    <lineage>
        <taxon>unclassified sequences</taxon>
        <taxon>metagenomes</taxon>
        <taxon>ecological metagenomes</taxon>
    </lineage>
</organism>
<evidence type="ECO:0000259" key="10">
    <source>
        <dbReference type="PROSITE" id="PS52015"/>
    </source>
</evidence>
<dbReference type="GO" id="GO:0031992">
    <property type="term" value="F:energy transducer activity"/>
    <property type="evidence" value="ECO:0007669"/>
    <property type="project" value="InterPro"/>
</dbReference>
<dbReference type="InterPro" id="IPR037682">
    <property type="entry name" value="TonB_C"/>
</dbReference>
<name>A0A382Z7Q8_9ZZZZ</name>
<evidence type="ECO:0000256" key="5">
    <source>
        <dbReference type="ARBA" id="ARBA00022519"/>
    </source>
</evidence>
<protein>
    <recommendedName>
        <fullName evidence="10">TonB C-terminal domain-containing protein</fullName>
    </recommendedName>
</protein>
<evidence type="ECO:0000256" key="8">
    <source>
        <dbReference type="ARBA" id="ARBA00022989"/>
    </source>
</evidence>
<keyword evidence="8" id="KW-1133">Transmembrane helix</keyword>
<evidence type="ECO:0000256" key="4">
    <source>
        <dbReference type="ARBA" id="ARBA00022475"/>
    </source>
</evidence>
<keyword evidence="5" id="KW-0997">Cell inner membrane</keyword>
<feature type="domain" description="TonB C-terminal" evidence="10">
    <location>
        <begin position="2"/>
        <end position="93"/>
    </location>
</feature>
<feature type="non-terminal residue" evidence="11">
    <location>
        <position position="1"/>
    </location>
</feature>
<dbReference type="InterPro" id="IPR006260">
    <property type="entry name" value="TonB/TolA_C"/>
</dbReference>
<dbReference type="GO" id="GO:0005886">
    <property type="term" value="C:plasma membrane"/>
    <property type="evidence" value="ECO:0007669"/>
    <property type="project" value="UniProtKB-SubCell"/>
</dbReference>
<dbReference type="InterPro" id="IPR003538">
    <property type="entry name" value="TonB"/>
</dbReference>
<proteinExistence type="inferred from homology"/>
<evidence type="ECO:0000256" key="2">
    <source>
        <dbReference type="ARBA" id="ARBA00006555"/>
    </source>
</evidence>
<dbReference type="EMBL" id="UINC01181711">
    <property type="protein sequence ID" value="SVD91537.1"/>
    <property type="molecule type" value="Genomic_DNA"/>
</dbReference>
<dbReference type="InterPro" id="IPR051045">
    <property type="entry name" value="TonB-dependent_transducer"/>
</dbReference>
<dbReference type="NCBIfam" id="TIGR01352">
    <property type="entry name" value="tonB_Cterm"/>
    <property type="match status" value="1"/>
</dbReference>